<protein>
    <submittedName>
        <fullName evidence="13">Heat stress transcription factor B-3</fullName>
    </submittedName>
</protein>
<keyword evidence="3" id="KW-0597">Phosphoprotein</keyword>
<feature type="compositionally biased region" description="Polar residues" evidence="10">
    <location>
        <begin position="1"/>
        <end position="11"/>
    </location>
</feature>
<evidence type="ECO:0000259" key="11">
    <source>
        <dbReference type="PROSITE" id="PS00434"/>
    </source>
</evidence>
<feature type="region of interest" description="Disordered" evidence="10">
    <location>
        <begin position="131"/>
        <end position="157"/>
    </location>
</feature>
<comment type="subunit">
    <text evidence="2">Homotrimer.</text>
</comment>
<reference evidence="13" key="1">
    <citation type="submission" date="2025-08" db="UniProtKB">
        <authorList>
            <consortium name="RefSeq"/>
        </authorList>
    </citation>
    <scope>IDENTIFICATION</scope>
    <source>
        <tissue evidence="13">Young leaves</tissue>
    </source>
</reference>
<dbReference type="GO" id="GO:0006357">
    <property type="term" value="P:regulation of transcription by RNA polymerase II"/>
    <property type="evidence" value="ECO:0007669"/>
    <property type="project" value="TreeGrafter"/>
</dbReference>
<dbReference type="KEGG" id="cmos:111435477"/>
<keyword evidence="5" id="KW-0346">Stress response</keyword>
<feature type="domain" description="HSF-type DNA-binding" evidence="11">
    <location>
        <begin position="75"/>
        <end position="99"/>
    </location>
</feature>
<dbReference type="SMART" id="SM00415">
    <property type="entry name" value="HSF"/>
    <property type="match status" value="1"/>
</dbReference>
<evidence type="ECO:0000256" key="6">
    <source>
        <dbReference type="ARBA" id="ARBA00023125"/>
    </source>
</evidence>
<evidence type="ECO:0000256" key="7">
    <source>
        <dbReference type="ARBA" id="ARBA00023163"/>
    </source>
</evidence>
<keyword evidence="8" id="KW-0539">Nucleus</keyword>
<proteinExistence type="inferred from homology"/>
<dbReference type="Pfam" id="PF00447">
    <property type="entry name" value="HSF_DNA-bind"/>
    <property type="match status" value="1"/>
</dbReference>
<evidence type="ECO:0000256" key="10">
    <source>
        <dbReference type="SAM" id="MobiDB-lite"/>
    </source>
</evidence>
<dbReference type="Gene3D" id="1.10.10.10">
    <property type="entry name" value="Winged helix-like DNA-binding domain superfamily/Winged helix DNA-binding domain"/>
    <property type="match status" value="1"/>
</dbReference>
<evidence type="ECO:0000313" key="12">
    <source>
        <dbReference type="Proteomes" id="UP000504609"/>
    </source>
</evidence>
<dbReference type="InterPro" id="IPR000232">
    <property type="entry name" value="HSF_DNA-bd"/>
</dbReference>
<feature type="compositionally biased region" description="Basic and acidic residues" evidence="10">
    <location>
        <begin position="132"/>
        <end position="145"/>
    </location>
</feature>
<evidence type="ECO:0000256" key="5">
    <source>
        <dbReference type="ARBA" id="ARBA00023016"/>
    </source>
</evidence>
<evidence type="ECO:0000256" key="8">
    <source>
        <dbReference type="ARBA" id="ARBA00023242"/>
    </source>
</evidence>
<dbReference type="GO" id="GO:0000978">
    <property type="term" value="F:RNA polymerase II cis-regulatory region sequence-specific DNA binding"/>
    <property type="evidence" value="ECO:0007669"/>
    <property type="project" value="TreeGrafter"/>
</dbReference>
<evidence type="ECO:0000256" key="9">
    <source>
        <dbReference type="RuleBase" id="RU004020"/>
    </source>
</evidence>
<keyword evidence="4" id="KW-0805">Transcription regulation</keyword>
<feature type="region of interest" description="Disordered" evidence="10">
    <location>
        <begin position="1"/>
        <end position="30"/>
    </location>
</feature>
<comment type="subcellular location">
    <subcellularLocation>
        <location evidence="1">Nucleus</location>
    </subcellularLocation>
</comment>
<dbReference type="InterPro" id="IPR036388">
    <property type="entry name" value="WH-like_DNA-bd_sf"/>
</dbReference>
<dbReference type="InterPro" id="IPR036390">
    <property type="entry name" value="WH_DNA-bd_sf"/>
</dbReference>
<comment type="similarity">
    <text evidence="9">Belongs to the HSF family.</text>
</comment>
<accession>A0A6J1ES59</accession>
<evidence type="ECO:0000256" key="2">
    <source>
        <dbReference type="ARBA" id="ARBA00011233"/>
    </source>
</evidence>
<feature type="region of interest" description="Disordered" evidence="10">
    <location>
        <begin position="218"/>
        <end position="239"/>
    </location>
</feature>
<evidence type="ECO:0000256" key="4">
    <source>
        <dbReference type="ARBA" id="ARBA00023015"/>
    </source>
</evidence>
<evidence type="ECO:0000313" key="13">
    <source>
        <dbReference type="RefSeq" id="XP_022928625.1"/>
    </source>
</evidence>
<dbReference type="GO" id="GO:0005634">
    <property type="term" value="C:nucleus"/>
    <property type="evidence" value="ECO:0007669"/>
    <property type="project" value="UniProtKB-SubCell"/>
</dbReference>
<dbReference type="SUPFAM" id="SSF46785">
    <property type="entry name" value="Winged helix' DNA-binding domain"/>
    <property type="match status" value="1"/>
</dbReference>
<dbReference type="AlphaFoldDB" id="A0A6J1ES59"/>
<dbReference type="PANTHER" id="PTHR10015">
    <property type="entry name" value="HEAT SHOCK TRANSCRIPTION FACTOR"/>
    <property type="match status" value="1"/>
</dbReference>
<dbReference type="FunFam" id="1.10.10.10:FF:000037">
    <property type="entry name" value="Heat stress transcription factor B-4"/>
    <property type="match status" value="1"/>
</dbReference>
<sequence>MEAGVSNNNGDQKGLRLPSPPRTVESMMKKSTPPPFLVKTYTVVEDPATDKVISWNSEGTAFVVWQTAEFAKDVLPKLFKHCNFSSFVRQLNTYGFRKVTTTRWEFCNDKFRKGEKEKLCEIRRRKAWTNKQQHEVQHEVDEDQRSSSSNSSSSQYNTLMDENKRLKKENGALSSELASMKGKCRELLDLVAKYGNGSRKEDEDERPKLFGVRLEVEGERRRKTKRAEETAFLPSQSCK</sequence>
<dbReference type="GO" id="GO:0003700">
    <property type="term" value="F:DNA-binding transcription factor activity"/>
    <property type="evidence" value="ECO:0007669"/>
    <property type="project" value="InterPro"/>
</dbReference>
<name>A0A6J1ES59_CUCMO</name>
<dbReference type="Proteomes" id="UP000504609">
    <property type="component" value="Unplaced"/>
</dbReference>
<dbReference type="RefSeq" id="XP_022928625.1">
    <property type="nucleotide sequence ID" value="XM_023072857.1"/>
</dbReference>
<dbReference type="PRINTS" id="PR00056">
    <property type="entry name" value="HSFDOMAIN"/>
</dbReference>
<keyword evidence="6" id="KW-0238">DNA-binding</keyword>
<evidence type="ECO:0000256" key="1">
    <source>
        <dbReference type="ARBA" id="ARBA00004123"/>
    </source>
</evidence>
<keyword evidence="7" id="KW-0804">Transcription</keyword>
<organism evidence="12 13">
    <name type="scientific">Cucurbita moschata</name>
    <name type="common">Winter crookneck squash</name>
    <name type="synonym">Cucurbita pepo var. moschata</name>
    <dbReference type="NCBI Taxonomy" id="3662"/>
    <lineage>
        <taxon>Eukaryota</taxon>
        <taxon>Viridiplantae</taxon>
        <taxon>Streptophyta</taxon>
        <taxon>Embryophyta</taxon>
        <taxon>Tracheophyta</taxon>
        <taxon>Spermatophyta</taxon>
        <taxon>Magnoliopsida</taxon>
        <taxon>eudicotyledons</taxon>
        <taxon>Gunneridae</taxon>
        <taxon>Pentapetalae</taxon>
        <taxon>rosids</taxon>
        <taxon>fabids</taxon>
        <taxon>Cucurbitales</taxon>
        <taxon>Cucurbitaceae</taxon>
        <taxon>Cucurbiteae</taxon>
        <taxon>Cucurbita</taxon>
    </lineage>
</organism>
<dbReference type="GeneID" id="111435477"/>
<gene>
    <name evidence="13" type="primary">LOC111435477</name>
</gene>
<keyword evidence="12" id="KW-1185">Reference proteome</keyword>
<dbReference type="PANTHER" id="PTHR10015:SF285">
    <property type="entry name" value="HEAT STRESS TRANSCRIPTION FACTOR B-3"/>
    <property type="match status" value="1"/>
</dbReference>
<evidence type="ECO:0000256" key="3">
    <source>
        <dbReference type="ARBA" id="ARBA00022553"/>
    </source>
</evidence>
<dbReference type="PROSITE" id="PS00434">
    <property type="entry name" value="HSF_DOMAIN"/>
    <property type="match status" value="1"/>
</dbReference>